<evidence type="ECO:0000313" key="2">
    <source>
        <dbReference type="Proteomes" id="UP000603234"/>
    </source>
</evidence>
<comment type="caution">
    <text evidence="1">The sequence shown here is derived from an EMBL/GenBank/DDBJ whole genome shotgun (WGS) entry which is preliminary data.</text>
</comment>
<dbReference type="InterPro" id="IPR046556">
    <property type="entry name" value="DUF6710"/>
</dbReference>
<gene>
    <name evidence="1" type="ORF">GH808_00460</name>
</gene>
<accession>A0ABR6WQP2</accession>
<reference evidence="1 2" key="1">
    <citation type="journal article" date="2020" name="mSystems">
        <title>Defining Genomic and Predicted Metabolic Features of the Acetobacterium Genus.</title>
        <authorList>
            <person name="Ross D.E."/>
            <person name="Marshall C.W."/>
            <person name="Gulliver D."/>
            <person name="May H.D."/>
            <person name="Norman R.S."/>
        </authorList>
    </citation>
    <scope>NUCLEOTIDE SEQUENCE [LARGE SCALE GENOMIC DNA]</scope>
    <source>
        <strain evidence="1 2">DSM 8238</strain>
    </source>
</reference>
<keyword evidence="2" id="KW-1185">Reference proteome</keyword>
<proteinExistence type="predicted"/>
<dbReference type="RefSeq" id="WP_186840836.1">
    <property type="nucleotide sequence ID" value="NZ_WJBC01000001.1"/>
</dbReference>
<dbReference type="Pfam" id="PF20457">
    <property type="entry name" value="DUF6710"/>
    <property type="match status" value="1"/>
</dbReference>
<sequence>MGKRTAVTVSKARKLKGVLHYCDYKGCKNRSVARIHDIRDNQYHVCSRHKRIMSARFMREAVNKLIRFYNDNSRKRTDAIYDDGGHHYAYIDNLLNISACLYKNDYVTAYAELHDLSFDKSYLQSRVYYPLMSMLYQKLSVQYLHLLSRRKPLRPEAGTNRASDAGYDDQPDVMSRKEMIHEYNYVMHHVSCFLTTEPVKKKEIVKNALANMDTVISLIREDLKYDLYAVAMTGNATARMALIPNRYRDQNGMTQSAQVDSDNDVNIHLNAADSVFYTQTVARPGGSPGAQVDYYRYLDLFHIRNAKTKQRTGGSPGANIIQSRHIYDATRLFPHVRTNGSEWINVHTGKIIADVIDFRVAILYALARNRYFIERCANNRRKMELVLLDIFEQTL</sequence>
<evidence type="ECO:0000313" key="1">
    <source>
        <dbReference type="EMBL" id="MBC3802914.1"/>
    </source>
</evidence>
<name>A0ABR6WQP2_9FIRM</name>
<dbReference type="Proteomes" id="UP000603234">
    <property type="component" value="Unassembled WGS sequence"/>
</dbReference>
<dbReference type="EMBL" id="WJBC01000001">
    <property type="protein sequence ID" value="MBC3802914.1"/>
    <property type="molecule type" value="Genomic_DNA"/>
</dbReference>
<organism evidence="1 2">
    <name type="scientific">Acetobacterium fimetarium</name>
    <dbReference type="NCBI Taxonomy" id="52691"/>
    <lineage>
        <taxon>Bacteria</taxon>
        <taxon>Bacillati</taxon>
        <taxon>Bacillota</taxon>
        <taxon>Clostridia</taxon>
        <taxon>Eubacteriales</taxon>
        <taxon>Eubacteriaceae</taxon>
        <taxon>Acetobacterium</taxon>
    </lineage>
</organism>
<protein>
    <submittedName>
        <fullName evidence="1">Uncharacterized protein</fullName>
    </submittedName>
</protein>